<dbReference type="InterPro" id="IPR052021">
    <property type="entry name" value="Type-I_RS_S_subunit"/>
</dbReference>
<evidence type="ECO:0000313" key="6">
    <source>
        <dbReference type="Proteomes" id="UP000647339"/>
    </source>
</evidence>
<comment type="caution">
    <text evidence="5">The sequence shown here is derived from an EMBL/GenBank/DDBJ whole genome shotgun (WGS) entry which is preliminary data.</text>
</comment>
<keyword evidence="3" id="KW-0238">DNA-binding</keyword>
<dbReference type="Gene3D" id="3.90.220.20">
    <property type="entry name" value="DNA methylase specificity domains"/>
    <property type="match status" value="2"/>
</dbReference>
<accession>A0ABQ1VC81</accession>
<gene>
    <name evidence="5" type="ORF">GCM10011339_45670</name>
</gene>
<evidence type="ECO:0000313" key="5">
    <source>
        <dbReference type="EMBL" id="GGF51935.1"/>
    </source>
</evidence>
<dbReference type="Pfam" id="PF01420">
    <property type="entry name" value="Methylase_S"/>
    <property type="match status" value="1"/>
</dbReference>
<protein>
    <recommendedName>
        <fullName evidence="4">Type I restriction modification DNA specificity domain-containing protein</fullName>
    </recommendedName>
</protein>
<organism evidence="5 6">
    <name type="scientific">Echinicola rosea</name>
    <dbReference type="NCBI Taxonomy" id="1807691"/>
    <lineage>
        <taxon>Bacteria</taxon>
        <taxon>Pseudomonadati</taxon>
        <taxon>Bacteroidota</taxon>
        <taxon>Cytophagia</taxon>
        <taxon>Cytophagales</taxon>
        <taxon>Cyclobacteriaceae</taxon>
        <taxon>Echinicola</taxon>
    </lineage>
</organism>
<dbReference type="InterPro" id="IPR044946">
    <property type="entry name" value="Restrct_endonuc_typeI_TRD_sf"/>
</dbReference>
<dbReference type="SUPFAM" id="SSF116734">
    <property type="entry name" value="DNA methylase specificity domain"/>
    <property type="match status" value="1"/>
</dbReference>
<dbReference type="InterPro" id="IPR000055">
    <property type="entry name" value="Restrct_endonuc_typeI_TRD"/>
</dbReference>
<dbReference type="Proteomes" id="UP000647339">
    <property type="component" value="Unassembled WGS sequence"/>
</dbReference>
<reference evidence="6" key="1">
    <citation type="journal article" date="2019" name="Int. J. Syst. Evol. Microbiol.">
        <title>The Global Catalogue of Microorganisms (GCM) 10K type strain sequencing project: providing services to taxonomists for standard genome sequencing and annotation.</title>
        <authorList>
            <consortium name="The Broad Institute Genomics Platform"/>
            <consortium name="The Broad Institute Genome Sequencing Center for Infectious Disease"/>
            <person name="Wu L."/>
            <person name="Ma J."/>
        </authorList>
    </citation>
    <scope>NUCLEOTIDE SEQUENCE [LARGE SCALE GENOMIC DNA]</scope>
    <source>
        <strain evidence="6">CGMCC 1.15407</strain>
    </source>
</reference>
<proteinExistence type="inferred from homology"/>
<dbReference type="EMBL" id="BMIU01000045">
    <property type="protein sequence ID" value="GGF51935.1"/>
    <property type="molecule type" value="Genomic_DNA"/>
</dbReference>
<keyword evidence="2" id="KW-0680">Restriction system</keyword>
<evidence type="ECO:0000256" key="1">
    <source>
        <dbReference type="ARBA" id="ARBA00010923"/>
    </source>
</evidence>
<evidence type="ECO:0000259" key="4">
    <source>
        <dbReference type="Pfam" id="PF01420"/>
    </source>
</evidence>
<comment type="similarity">
    <text evidence="1">Belongs to the type-I restriction system S methylase family.</text>
</comment>
<feature type="domain" description="Type I restriction modification DNA specificity" evidence="4">
    <location>
        <begin position="21"/>
        <end position="133"/>
    </location>
</feature>
<dbReference type="PANTHER" id="PTHR30408">
    <property type="entry name" value="TYPE-1 RESTRICTION ENZYME ECOKI SPECIFICITY PROTEIN"/>
    <property type="match status" value="1"/>
</dbReference>
<dbReference type="PANTHER" id="PTHR30408:SF12">
    <property type="entry name" value="TYPE I RESTRICTION ENZYME MJAVIII SPECIFICITY SUBUNIT"/>
    <property type="match status" value="1"/>
</dbReference>
<keyword evidence="6" id="KW-1185">Reference proteome</keyword>
<sequence length="210" mass="23681">MDHTCIPEEMHESMKSSKVLAGDILLNITGGSIGRSCVVPTNFKEGNVNQHVSIIRLKKDNPNFLQSILSSWRGQKLIFEGQTGSGREGLNFESIKGFKVSFPTVSEQQKIASFLSLLSERIKTQIKIIEQLETLMSGLRQKIFSRQLRFKDDEGNDFPKWEEKNLIQLASRIISKNKENNQNVLTISAQQGLISQLKFFNKSVAVSIPQ</sequence>
<dbReference type="Gene3D" id="1.10.287.1120">
    <property type="entry name" value="Bipartite methylase S protein"/>
    <property type="match status" value="1"/>
</dbReference>
<evidence type="ECO:0000256" key="3">
    <source>
        <dbReference type="ARBA" id="ARBA00023125"/>
    </source>
</evidence>
<name>A0ABQ1VC81_9BACT</name>
<evidence type="ECO:0000256" key="2">
    <source>
        <dbReference type="ARBA" id="ARBA00022747"/>
    </source>
</evidence>